<reference evidence="1" key="1">
    <citation type="journal article" date="2014" name="Front. Microbiol.">
        <title>High frequency of phylogenetically diverse reductive dehalogenase-homologous genes in deep subseafloor sedimentary metagenomes.</title>
        <authorList>
            <person name="Kawai M."/>
            <person name="Futagami T."/>
            <person name="Toyoda A."/>
            <person name="Takaki Y."/>
            <person name="Nishi S."/>
            <person name="Hori S."/>
            <person name="Arai W."/>
            <person name="Tsubouchi T."/>
            <person name="Morono Y."/>
            <person name="Uchiyama I."/>
            <person name="Ito T."/>
            <person name="Fujiyama A."/>
            <person name="Inagaki F."/>
            <person name="Takami H."/>
        </authorList>
    </citation>
    <scope>NUCLEOTIDE SEQUENCE</scope>
    <source>
        <strain evidence="1">Expedition CK06-06</strain>
    </source>
</reference>
<feature type="non-terminal residue" evidence="1">
    <location>
        <position position="31"/>
    </location>
</feature>
<sequence>MAKINNLKLKTLKQTKKFYLWELKKEGLTES</sequence>
<protein>
    <submittedName>
        <fullName evidence="1">Uncharacterized protein</fullName>
    </submittedName>
</protein>
<accession>X1SXZ8</accession>
<evidence type="ECO:0000313" key="1">
    <source>
        <dbReference type="EMBL" id="GAI97833.1"/>
    </source>
</evidence>
<gene>
    <name evidence="1" type="ORF">S12H4_33360</name>
</gene>
<comment type="caution">
    <text evidence="1">The sequence shown here is derived from an EMBL/GenBank/DDBJ whole genome shotgun (WGS) entry which is preliminary data.</text>
</comment>
<name>X1SXZ8_9ZZZZ</name>
<dbReference type="EMBL" id="BARW01019652">
    <property type="protein sequence ID" value="GAI97833.1"/>
    <property type="molecule type" value="Genomic_DNA"/>
</dbReference>
<dbReference type="AlphaFoldDB" id="X1SXZ8"/>
<organism evidence="1">
    <name type="scientific">marine sediment metagenome</name>
    <dbReference type="NCBI Taxonomy" id="412755"/>
    <lineage>
        <taxon>unclassified sequences</taxon>
        <taxon>metagenomes</taxon>
        <taxon>ecological metagenomes</taxon>
    </lineage>
</organism>
<proteinExistence type="predicted"/>